<comment type="caution">
    <text evidence="2">The sequence shown here is derived from an EMBL/GenBank/DDBJ whole genome shotgun (WGS) entry which is preliminary data.</text>
</comment>
<name>A0A9P3ZI60_9BACT</name>
<dbReference type="Proteomes" id="UP000323119">
    <property type="component" value="Unassembled WGS sequence"/>
</dbReference>
<dbReference type="AlphaFoldDB" id="A0A9P3ZI60"/>
<dbReference type="RefSeq" id="WP_055204522.1">
    <property type="nucleotide sequence ID" value="NZ_JADMQE010000014.1"/>
</dbReference>
<evidence type="ECO:0000313" key="2">
    <source>
        <dbReference type="EMBL" id="KAA2558538.1"/>
    </source>
</evidence>
<accession>A0A9P3ZI60</accession>
<dbReference type="InterPro" id="IPR056105">
    <property type="entry name" value="DUF7688"/>
</dbReference>
<proteinExistence type="predicted"/>
<evidence type="ECO:0000259" key="1">
    <source>
        <dbReference type="Pfam" id="PF24737"/>
    </source>
</evidence>
<feature type="domain" description="DUF7688" evidence="1">
    <location>
        <begin position="11"/>
        <end position="81"/>
    </location>
</feature>
<gene>
    <name evidence="2" type="ORF">F2S36_12905</name>
</gene>
<organism evidence="2 3">
    <name type="scientific">Alistipes onderdonkii</name>
    <dbReference type="NCBI Taxonomy" id="328813"/>
    <lineage>
        <taxon>Bacteria</taxon>
        <taxon>Pseudomonadati</taxon>
        <taxon>Bacteroidota</taxon>
        <taxon>Bacteroidia</taxon>
        <taxon>Bacteroidales</taxon>
        <taxon>Rikenellaceae</taxon>
        <taxon>Alistipes</taxon>
    </lineage>
</organism>
<sequence length="84" mass="9516">MKTDTNKQNPTHEIRQNGKAVLRSDCECSLPMIFNNLTGRNIPDARQYNDYIECIAIRDIGFTYGEIELVKNGEVVAKGLITKK</sequence>
<dbReference type="Pfam" id="PF24737">
    <property type="entry name" value="DUF7688"/>
    <property type="match status" value="1"/>
</dbReference>
<protein>
    <recommendedName>
        <fullName evidence="1">DUF7688 domain-containing protein</fullName>
    </recommendedName>
</protein>
<dbReference type="EMBL" id="VVUY01000013">
    <property type="protein sequence ID" value="KAA2558538.1"/>
    <property type="molecule type" value="Genomic_DNA"/>
</dbReference>
<evidence type="ECO:0000313" key="3">
    <source>
        <dbReference type="Proteomes" id="UP000323119"/>
    </source>
</evidence>
<reference evidence="2 3" key="1">
    <citation type="journal article" date="2019" name="Nat. Med.">
        <title>A library of human gut bacterial isolates paired with longitudinal multiomics data enables mechanistic microbiome research.</title>
        <authorList>
            <person name="Poyet M."/>
            <person name="Groussin M."/>
            <person name="Gibbons S.M."/>
            <person name="Avila-Pacheco J."/>
            <person name="Jiang X."/>
            <person name="Kearney S.M."/>
            <person name="Perrotta A.R."/>
            <person name="Berdy B."/>
            <person name="Zhao S."/>
            <person name="Lieberman T.D."/>
            <person name="Swanson P.K."/>
            <person name="Smith M."/>
            <person name="Roesemann S."/>
            <person name="Alexander J.E."/>
            <person name="Rich S.A."/>
            <person name="Livny J."/>
            <person name="Vlamakis H."/>
            <person name="Clish C."/>
            <person name="Bullock K."/>
            <person name="Deik A."/>
            <person name="Scott J."/>
            <person name="Pierce K.A."/>
            <person name="Xavier R.J."/>
            <person name="Alm E.J."/>
        </authorList>
    </citation>
    <scope>NUCLEOTIDE SEQUENCE [LARGE SCALE GENOMIC DNA]</scope>
    <source>
        <strain evidence="2 3">BIOML-A204</strain>
    </source>
</reference>